<comment type="caution">
    <text evidence="3">The sequence shown here is derived from an EMBL/GenBank/DDBJ whole genome shotgun (WGS) entry which is preliminary data.</text>
</comment>
<gene>
    <name evidence="3" type="ORF">COV53_04125</name>
</gene>
<name>A0A2H0NH15_9BACT</name>
<sequence length="308" mass="34481">MNILITGGAGFIASHIVDEYINLGHRVIVIDNLSTGKIDFLNKKAIFHKADIRSKKEIEIIIQKEKPEVINHHAAQISVRNSVDDPINDAEINLKGLLNILESAKYYHLKKIIFASSGGVVYGDAKIIPTPENYLPLNPISPYGITKLASEYYLQFYQNNYKIPYVVLRYSNVYGPRQNPHGEAGVVAIFSKKLLRNEQPTINGDGKQTRDYVFVGDVVKANTYALKESIVGTYNIGTGQETDVNSIYIKIKKVVGTNTKALYGVPKSGEQKRSCLDIAKAYNTLNWIPEITLDQGIVNTVEYFRKNE</sequence>
<dbReference type="EMBL" id="PCWS01000092">
    <property type="protein sequence ID" value="PIR08189.1"/>
    <property type="molecule type" value="Genomic_DNA"/>
</dbReference>
<evidence type="ECO:0000256" key="1">
    <source>
        <dbReference type="ARBA" id="ARBA00007637"/>
    </source>
</evidence>
<dbReference type="InterPro" id="IPR036291">
    <property type="entry name" value="NAD(P)-bd_dom_sf"/>
</dbReference>
<dbReference type="SUPFAM" id="SSF51735">
    <property type="entry name" value="NAD(P)-binding Rossmann-fold domains"/>
    <property type="match status" value="1"/>
</dbReference>
<reference evidence="3 4" key="1">
    <citation type="submission" date="2017-09" db="EMBL/GenBank/DDBJ databases">
        <title>Depth-based differentiation of microbial function through sediment-hosted aquifers and enrichment of novel symbionts in the deep terrestrial subsurface.</title>
        <authorList>
            <person name="Probst A.J."/>
            <person name="Ladd B."/>
            <person name="Jarett J.K."/>
            <person name="Geller-Mcgrath D.E."/>
            <person name="Sieber C.M."/>
            <person name="Emerson J.B."/>
            <person name="Anantharaman K."/>
            <person name="Thomas B.C."/>
            <person name="Malmstrom R."/>
            <person name="Stieglmeier M."/>
            <person name="Klingl A."/>
            <person name="Woyke T."/>
            <person name="Ryan C.M."/>
            <person name="Banfield J.F."/>
        </authorList>
    </citation>
    <scope>NUCLEOTIDE SEQUENCE [LARGE SCALE GENOMIC DNA]</scope>
    <source>
        <strain evidence="3">CG11_big_fil_rev_8_21_14_0_20_37_11</strain>
    </source>
</reference>
<evidence type="ECO:0000313" key="3">
    <source>
        <dbReference type="EMBL" id="PIR08189.1"/>
    </source>
</evidence>
<dbReference type="AlphaFoldDB" id="A0A2H0NH15"/>
<evidence type="ECO:0000313" key="4">
    <source>
        <dbReference type="Proteomes" id="UP000230707"/>
    </source>
</evidence>
<dbReference type="Gene3D" id="3.90.25.10">
    <property type="entry name" value="UDP-galactose 4-epimerase, domain 1"/>
    <property type="match status" value="1"/>
</dbReference>
<protein>
    <submittedName>
        <fullName evidence="3">UDP-glucose 4-epimerase</fullName>
    </submittedName>
</protein>
<feature type="domain" description="NAD-dependent epimerase/dehydratase" evidence="2">
    <location>
        <begin position="3"/>
        <end position="237"/>
    </location>
</feature>
<dbReference type="PANTHER" id="PTHR43000">
    <property type="entry name" value="DTDP-D-GLUCOSE 4,6-DEHYDRATASE-RELATED"/>
    <property type="match status" value="1"/>
</dbReference>
<organism evidence="3 4">
    <name type="scientific">Candidatus Gottesmanbacteria bacterium CG11_big_fil_rev_8_21_14_0_20_37_11</name>
    <dbReference type="NCBI Taxonomy" id="1974575"/>
    <lineage>
        <taxon>Bacteria</taxon>
        <taxon>Candidatus Gottesmaniibacteriota</taxon>
    </lineage>
</organism>
<comment type="similarity">
    <text evidence="1">Belongs to the NAD(P)-dependent epimerase/dehydratase family.</text>
</comment>
<dbReference type="Gene3D" id="3.40.50.720">
    <property type="entry name" value="NAD(P)-binding Rossmann-like Domain"/>
    <property type="match status" value="1"/>
</dbReference>
<dbReference type="Pfam" id="PF01370">
    <property type="entry name" value="Epimerase"/>
    <property type="match status" value="1"/>
</dbReference>
<evidence type="ECO:0000259" key="2">
    <source>
        <dbReference type="Pfam" id="PF01370"/>
    </source>
</evidence>
<dbReference type="Proteomes" id="UP000230707">
    <property type="component" value="Unassembled WGS sequence"/>
</dbReference>
<proteinExistence type="inferred from homology"/>
<accession>A0A2H0NH15</accession>
<dbReference type="InterPro" id="IPR001509">
    <property type="entry name" value="Epimerase_deHydtase"/>
</dbReference>